<accession>A0A2N3G8B3</accession>
<keyword evidence="6 7" id="KW-0804">Transcription</keyword>
<dbReference type="NCBIfam" id="TIGR00244">
    <property type="entry name" value="transcriptional regulator NrdR"/>
    <property type="match status" value="1"/>
</dbReference>
<comment type="similarity">
    <text evidence="7">Belongs to the NrdR family.</text>
</comment>
<evidence type="ECO:0000259" key="8">
    <source>
        <dbReference type="PROSITE" id="PS51161"/>
    </source>
</evidence>
<keyword evidence="1 7" id="KW-0678">Repressor</keyword>
<dbReference type="EMBL" id="PHEX01000002">
    <property type="protein sequence ID" value="PKQ28923.1"/>
    <property type="molecule type" value="Genomic_DNA"/>
</dbReference>
<evidence type="ECO:0000256" key="7">
    <source>
        <dbReference type="HAMAP-Rule" id="MF_00440"/>
    </source>
</evidence>
<name>A0A2N3G8B3_9ACTN</name>
<dbReference type="Pfam" id="PF22811">
    <property type="entry name" value="Zn_ribbon_NrdR"/>
    <property type="match status" value="1"/>
</dbReference>
<dbReference type="InterPro" id="IPR003796">
    <property type="entry name" value="RNR_NrdR-like"/>
</dbReference>
<dbReference type="Proteomes" id="UP000233654">
    <property type="component" value="Unassembled WGS sequence"/>
</dbReference>
<keyword evidence="4 7" id="KW-0805">Transcription regulation</keyword>
<organism evidence="9 10">
    <name type="scientific">Candidatus Anoxymicrobium japonicum</name>
    <dbReference type="NCBI Taxonomy" id="2013648"/>
    <lineage>
        <taxon>Bacteria</taxon>
        <taxon>Bacillati</taxon>
        <taxon>Actinomycetota</taxon>
        <taxon>Candidatus Geothermincolia</taxon>
        <taxon>Candidatus Geothermincolales</taxon>
        <taxon>Candidatus Anoxymicrobiaceae</taxon>
        <taxon>Candidatus Anoxymicrobium</taxon>
    </lineage>
</organism>
<keyword evidence="2 7" id="KW-0547">Nucleotide-binding</keyword>
<dbReference type="GO" id="GO:0008270">
    <property type="term" value="F:zinc ion binding"/>
    <property type="evidence" value="ECO:0007669"/>
    <property type="project" value="UniProtKB-UniRule"/>
</dbReference>
<keyword evidence="3 7" id="KW-0067">ATP-binding</keyword>
<comment type="caution">
    <text evidence="9">The sequence shown here is derived from an EMBL/GenBank/DDBJ whole genome shotgun (WGS) entry which is preliminary data.</text>
</comment>
<keyword evidence="7" id="KW-0862">Zinc</keyword>
<gene>
    <name evidence="7" type="primary">nrdR</name>
    <name evidence="9" type="ORF">CVT63_00330</name>
</gene>
<keyword evidence="7" id="KW-0863">Zinc-finger</keyword>
<feature type="domain" description="ATP-cone" evidence="8">
    <location>
        <begin position="49"/>
        <end position="139"/>
    </location>
</feature>
<dbReference type="InterPro" id="IPR005144">
    <property type="entry name" value="ATP-cone_dom"/>
</dbReference>
<dbReference type="PROSITE" id="PS51161">
    <property type="entry name" value="ATP_CONE"/>
    <property type="match status" value="1"/>
</dbReference>
<dbReference type="Pfam" id="PF03477">
    <property type="entry name" value="ATP-cone"/>
    <property type="match status" value="1"/>
</dbReference>
<dbReference type="PANTHER" id="PTHR30455">
    <property type="entry name" value="TRANSCRIPTIONAL REPRESSOR NRDR"/>
    <property type="match status" value="1"/>
</dbReference>
<protein>
    <recommendedName>
        <fullName evidence="7">Transcriptional repressor NrdR</fullName>
    </recommendedName>
</protein>
<dbReference type="InterPro" id="IPR055173">
    <property type="entry name" value="NrdR-like_N"/>
</dbReference>
<sequence>MKCPFCENNKTKVIDTRVIKEGDGIRRRRCCPSCGHRFTTFERREKVDALIVKRDGALESYDRTKIANGFYKALSKRNVALSIIENNIDEMESALMRRKEKTIQSCEIGDMVMERLRMLDEIAYLRFASVYKRFGDVSEFQKEFEDIMPTLPENHVNGETAQRSGR</sequence>
<evidence type="ECO:0000256" key="3">
    <source>
        <dbReference type="ARBA" id="ARBA00022840"/>
    </source>
</evidence>
<comment type="cofactor">
    <cofactor evidence="7">
        <name>Zn(2+)</name>
        <dbReference type="ChEBI" id="CHEBI:29105"/>
    </cofactor>
    <text evidence="7">Binds 1 zinc ion.</text>
</comment>
<dbReference type="PANTHER" id="PTHR30455:SF2">
    <property type="entry name" value="TRANSCRIPTIONAL REPRESSOR NRDR"/>
    <property type="match status" value="1"/>
</dbReference>
<evidence type="ECO:0000256" key="4">
    <source>
        <dbReference type="ARBA" id="ARBA00023015"/>
    </source>
</evidence>
<dbReference type="GO" id="GO:0005524">
    <property type="term" value="F:ATP binding"/>
    <property type="evidence" value="ECO:0007669"/>
    <property type="project" value="UniProtKB-UniRule"/>
</dbReference>
<keyword evidence="7" id="KW-0479">Metal-binding</keyword>
<evidence type="ECO:0000313" key="9">
    <source>
        <dbReference type="EMBL" id="PKQ28923.1"/>
    </source>
</evidence>
<evidence type="ECO:0000256" key="1">
    <source>
        <dbReference type="ARBA" id="ARBA00022491"/>
    </source>
</evidence>
<evidence type="ECO:0000256" key="2">
    <source>
        <dbReference type="ARBA" id="ARBA00022741"/>
    </source>
</evidence>
<dbReference type="GO" id="GO:0003677">
    <property type="term" value="F:DNA binding"/>
    <property type="evidence" value="ECO:0007669"/>
    <property type="project" value="UniProtKB-KW"/>
</dbReference>
<evidence type="ECO:0000256" key="6">
    <source>
        <dbReference type="ARBA" id="ARBA00023163"/>
    </source>
</evidence>
<evidence type="ECO:0000256" key="5">
    <source>
        <dbReference type="ARBA" id="ARBA00023125"/>
    </source>
</evidence>
<dbReference type="HAMAP" id="MF_00440">
    <property type="entry name" value="NrdR"/>
    <property type="match status" value="1"/>
</dbReference>
<feature type="zinc finger region" evidence="7">
    <location>
        <begin position="3"/>
        <end position="34"/>
    </location>
</feature>
<evidence type="ECO:0000313" key="10">
    <source>
        <dbReference type="Proteomes" id="UP000233654"/>
    </source>
</evidence>
<dbReference type="GO" id="GO:0045892">
    <property type="term" value="P:negative regulation of DNA-templated transcription"/>
    <property type="evidence" value="ECO:0007669"/>
    <property type="project" value="UniProtKB-UniRule"/>
</dbReference>
<proteinExistence type="inferred from homology"/>
<dbReference type="AlphaFoldDB" id="A0A2N3G8B3"/>
<reference evidence="9 10" key="1">
    <citation type="journal article" date="2017" name="ISME J.">
        <title>Potential for microbial H2 and metal transformations associated with novel bacteria and archaea in deep terrestrial subsurface sediments.</title>
        <authorList>
            <person name="Hernsdorf A.W."/>
            <person name="Amano Y."/>
            <person name="Miyakawa K."/>
            <person name="Ise K."/>
            <person name="Suzuki Y."/>
            <person name="Anantharaman K."/>
            <person name="Probst A."/>
            <person name="Burstein D."/>
            <person name="Thomas B.C."/>
            <person name="Banfield J.F."/>
        </authorList>
    </citation>
    <scope>NUCLEOTIDE SEQUENCE [LARGE SCALE GENOMIC DNA]</scope>
    <source>
        <strain evidence="9">HGW-Actinobacteria-3</strain>
    </source>
</reference>
<comment type="function">
    <text evidence="7">Negatively regulates transcription of bacterial ribonucleotide reductase nrd genes and operons by binding to NrdR-boxes.</text>
</comment>
<keyword evidence="5 7" id="KW-0238">DNA-binding</keyword>